<dbReference type="EMBL" id="CADCTL010000261">
    <property type="protein sequence ID" value="CAA9278567.1"/>
    <property type="molecule type" value="Genomic_DNA"/>
</dbReference>
<feature type="non-terminal residue" evidence="2">
    <location>
        <position position="308"/>
    </location>
</feature>
<dbReference type="AlphaFoldDB" id="A0A6J4JJJ9"/>
<name>A0A6J4JJJ9_9PROT</name>
<gene>
    <name evidence="2" type="ORF">AVDCRST_MAG04-3570</name>
</gene>
<feature type="compositionally biased region" description="Basic and acidic residues" evidence="1">
    <location>
        <begin position="234"/>
        <end position="248"/>
    </location>
</feature>
<feature type="compositionally biased region" description="Basic and acidic residues" evidence="1">
    <location>
        <begin position="8"/>
        <end position="32"/>
    </location>
</feature>
<evidence type="ECO:0000256" key="1">
    <source>
        <dbReference type="SAM" id="MobiDB-lite"/>
    </source>
</evidence>
<feature type="compositionally biased region" description="Low complexity" evidence="1">
    <location>
        <begin position="256"/>
        <end position="276"/>
    </location>
</feature>
<evidence type="ECO:0000313" key="2">
    <source>
        <dbReference type="EMBL" id="CAA9278567.1"/>
    </source>
</evidence>
<feature type="non-terminal residue" evidence="2">
    <location>
        <position position="1"/>
    </location>
</feature>
<feature type="compositionally biased region" description="Basic and acidic residues" evidence="1">
    <location>
        <begin position="293"/>
        <end position="302"/>
    </location>
</feature>
<feature type="compositionally biased region" description="Basic residues" evidence="1">
    <location>
        <begin position="221"/>
        <end position="232"/>
    </location>
</feature>
<protein>
    <submittedName>
        <fullName evidence="2">Uncharacterized protein</fullName>
    </submittedName>
</protein>
<feature type="compositionally biased region" description="Basic residues" evidence="1">
    <location>
        <begin position="33"/>
        <end position="47"/>
    </location>
</feature>
<proteinExistence type="predicted"/>
<sequence>GQGHHHLRGDGSDPHALDERAPAHHPARDRGTIHRRGGGGRLHHPPARARPERRPADARPGGVHAIPARHQAIDGRGDQHHHRRRPRHEPGRAAGGAAASEAGDVQPQHGLDELQHRAQRRAGEELQARLGEALPGGHHQLHLPQHLPGHRAGRRAPGQGARHALRVRVLRRRPSLQLGAHAGPQGGGAAALRADDLRHPGRHRRRAAQSDVHEGDGGPAVRRRLRVVRAGRRPAPDALHHHGRDAGRQRPRRAGRQPVARQGRGGQVQRRAGVQDTPHPGGAEPGNRIAHRGAGDARAEGRRRGRVL</sequence>
<reference evidence="2" key="1">
    <citation type="submission" date="2020-02" db="EMBL/GenBank/DDBJ databases">
        <authorList>
            <person name="Meier V. D."/>
        </authorList>
    </citation>
    <scope>NUCLEOTIDE SEQUENCE</scope>
    <source>
        <strain evidence="2">AVDCRST_MAG04</strain>
    </source>
</reference>
<accession>A0A6J4JJJ9</accession>
<feature type="region of interest" description="Disordered" evidence="1">
    <location>
        <begin position="1"/>
        <end position="104"/>
    </location>
</feature>
<feature type="region of interest" description="Disordered" evidence="1">
    <location>
        <begin position="201"/>
        <end position="308"/>
    </location>
</feature>
<feature type="compositionally biased region" description="Low complexity" evidence="1">
    <location>
        <begin position="136"/>
        <end position="147"/>
    </location>
</feature>
<feature type="region of interest" description="Disordered" evidence="1">
    <location>
        <begin position="136"/>
        <end position="162"/>
    </location>
</feature>
<organism evidence="2">
    <name type="scientific">uncultured Acetobacteraceae bacterium</name>
    <dbReference type="NCBI Taxonomy" id="169975"/>
    <lineage>
        <taxon>Bacteria</taxon>
        <taxon>Pseudomonadati</taxon>
        <taxon>Pseudomonadota</taxon>
        <taxon>Alphaproteobacteria</taxon>
        <taxon>Acetobacterales</taxon>
        <taxon>Acetobacteraceae</taxon>
        <taxon>environmental samples</taxon>
    </lineage>
</organism>